<organism evidence="2 3">
    <name type="scientific">Candidatus Thermofonsia Clade 1 bacterium</name>
    <dbReference type="NCBI Taxonomy" id="2364210"/>
    <lineage>
        <taxon>Bacteria</taxon>
        <taxon>Bacillati</taxon>
        <taxon>Chloroflexota</taxon>
        <taxon>Candidatus Thermofontia</taxon>
        <taxon>Candidatus Thermofonsia Clade 1</taxon>
    </lineage>
</organism>
<evidence type="ECO:0008006" key="4">
    <source>
        <dbReference type="Google" id="ProtNLM"/>
    </source>
</evidence>
<evidence type="ECO:0000313" key="2">
    <source>
        <dbReference type="EMBL" id="PJF32364.1"/>
    </source>
</evidence>
<feature type="transmembrane region" description="Helical" evidence="1">
    <location>
        <begin position="71"/>
        <end position="93"/>
    </location>
</feature>
<feature type="transmembrane region" description="Helical" evidence="1">
    <location>
        <begin position="20"/>
        <end position="50"/>
    </location>
</feature>
<name>A0A2M8P492_9CHLR</name>
<evidence type="ECO:0000313" key="3">
    <source>
        <dbReference type="Proteomes" id="UP000228921"/>
    </source>
</evidence>
<comment type="caution">
    <text evidence="2">The sequence shown here is derived from an EMBL/GenBank/DDBJ whole genome shotgun (WGS) entry which is preliminary data.</text>
</comment>
<sequence>MIAGLRAVWRGLVVFERFGWVFIVANLFAMLLSLPLLTAPLALAGLAHMAHAAHSAPTAHPDDFWRGVRRYFWHGLLLGGLNIAFWGVLYVNFAVYAQQTGALLILLRGVWFIAALTWLLMLLYVFPLLEEMERQHLGMALYNAALMVVKNPLFSVVILLCALLIVIGSALTVVPLILFTLSLLASIGSAAVRDRLEQFRQSA</sequence>
<feature type="transmembrane region" description="Helical" evidence="1">
    <location>
        <begin position="105"/>
        <end position="129"/>
    </location>
</feature>
<reference evidence="2 3" key="1">
    <citation type="submission" date="2017-11" db="EMBL/GenBank/DDBJ databases">
        <title>Evolution of Phototrophy in the Chloroflexi Phylum Driven by Horizontal Gene Transfer.</title>
        <authorList>
            <person name="Ward L.M."/>
            <person name="Hemp J."/>
            <person name="Shih P.M."/>
            <person name="Mcglynn S.E."/>
            <person name="Fischer W."/>
        </authorList>
    </citation>
    <scope>NUCLEOTIDE SEQUENCE [LARGE SCALE GENOMIC DNA]</scope>
    <source>
        <strain evidence="2">CP2_2F</strain>
    </source>
</reference>
<dbReference type="EMBL" id="PGTK01000001">
    <property type="protein sequence ID" value="PJF32364.1"/>
    <property type="molecule type" value="Genomic_DNA"/>
</dbReference>
<dbReference type="AlphaFoldDB" id="A0A2M8P492"/>
<protein>
    <recommendedName>
        <fullName evidence="4">DUF624 domain-containing protein</fullName>
    </recommendedName>
</protein>
<feature type="transmembrane region" description="Helical" evidence="1">
    <location>
        <begin position="141"/>
        <end position="167"/>
    </location>
</feature>
<gene>
    <name evidence="2" type="ORF">CUN51_01665</name>
</gene>
<dbReference type="Proteomes" id="UP000228921">
    <property type="component" value="Unassembled WGS sequence"/>
</dbReference>
<proteinExistence type="predicted"/>
<feature type="transmembrane region" description="Helical" evidence="1">
    <location>
        <begin position="173"/>
        <end position="192"/>
    </location>
</feature>
<evidence type="ECO:0000256" key="1">
    <source>
        <dbReference type="SAM" id="Phobius"/>
    </source>
</evidence>
<keyword evidence="1" id="KW-1133">Transmembrane helix</keyword>
<keyword evidence="1" id="KW-0812">Transmembrane</keyword>
<keyword evidence="1" id="KW-0472">Membrane</keyword>
<accession>A0A2M8P492</accession>